<accession>A0A2J6R2B7</accession>
<keyword evidence="5" id="KW-1185">Reference proteome</keyword>
<dbReference type="AlphaFoldDB" id="A0A2J6R2B7"/>
<keyword evidence="3" id="KW-0732">Signal</keyword>
<feature type="compositionally biased region" description="Low complexity" evidence="1">
    <location>
        <begin position="170"/>
        <end position="213"/>
    </location>
</feature>
<feature type="chain" id="PRO_5014339665" evidence="3">
    <location>
        <begin position="25"/>
        <end position="250"/>
    </location>
</feature>
<feature type="transmembrane region" description="Helical" evidence="2">
    <location>
        <begin position="220"/>
        <end position="241"/>
    </location>
</feature>
<reference evidence="4 5" key="1">
    <citation type="submission" date="2016-04" db="EMBL/GenBank/DDBJ databases">
        <title>A degradative enzymes factory behind the ericoid mycorrhizal symbiosis.</title>
        <authorList>
            <consortium name="DOE Joint Genome Institute"/>
            <person name="Martino E."/>
            <person name="Morin E."/>
            <person name="Grelet G."/>
            <person name="Kuo A."/>
            <person name="Kohler A."/>
            <person name="Daghino S."/>
            <person name="Barry K."/>
            <person name="Choi C."/>
            <person name="Cichocki N."/>
            <person name="Clum A."/>
            <person name="Copeland A."/>
            <person name="Hainaut M."/>
            <person name="Haridas S."/>
            <person name="Labutti K."/>
            <person name="Lindquist E."/>
            <person name="Lipzen A."/>
            <person name="Khouja H.-R."/>
            <person name="Murat C."/>
            <person name="Ohm R."/>
            <person name="Olson A."/>
            <person name="Spatafora J."/>
            <person name="Veneault-Fourrey C."/>
            <person name="Henrissat B."/>
            <person name="Grigoriev I."/>
            <person name="Martin F."/>
            <person name="Perotto S."/>
        </authorList>
    </citation>
    <scope>NUCLEOTIDE SEQUENCE [LARGE SCALE GENOMIC DNA]</scope>
    <source>
        <strain evidence="4 5">F</strain>
    </source>
</reference>
<sequence length="250" mass="26581">MRIILFRPSRWVLYLFTFHVLSFTKESVSQAIVASSDEHLQPRITPPPSVNNLDSRQNSQNFIGYYESDGTWQSTDCGTQTFAVSSLLGYCCTTGTSCDHPTSCSDGYVMGAQGAFVCEGSGYTCGSAFLAASFGAQPVTTFIQCFPPDMTLTSWYRTEDLAAASTTSSSSTSSIRISPTASSVSSSSDTLAGSSTTQTLPPSTPASTPSTDPLQRSSDVSAIVGGVVGPLAFVAAMIFGINQWKRREQN</sequence>
<organism evidence="4 5">
    <name type="scientific">Hyaloscypha variabilis (strain UAMH 11265 / GT02V1 / F)</name>
    <name type="common">Meliniomyces variabilis</name>
    <dbReference type="NCBI Taxonomy" id="1149755"/>
    <lineage>
        <taxon>Eukaryota</taxon>
        <taxon>Fungi</taxon>
        <taxon>Dikarya</taxon>
        <taxon>Ascomycota</taxon>
        <taxon>Pezizomycotina</taxon>
        <taxon>Leotiomycetes</taxon>
        <taxon>Helotiales</taxon>
        <taxon>Hyaloscyphaceae</taxon>
        <taxon>Hyaloscypha</taxon>
        <taxon>Hyaloscypha variabilis</taxon>
    </lineage>
</organism>
<dbReference type="Proteomes" id="UP000235786">
    <property type="component" value="Unassembled WGS sequence"/>
</dbReference>
<keyword evidence="2" id="KW-0472">Membrane</keyword>
<feature type="signal peptide" evidence="3">
    <location>
        <begin position="1"/>
        <end position="24"/>
    </location>
</feature>
<gene>
    <name evidence="4" type="ORF">L207DRAFT_590317</name>
</gene>
<protein>
    <submittedName>
        <fullName evidence="4">Uncharacterized protein</fullName>
    </submittedName>
</protein>
<keyword evidence="2" id="KW-1133">Transmembrane helix</keyword>
<dbReference type="EMBL" id="KZ613958">
    <property type="protein sequence ID" value="PMD32619.1"/>
    <property type="molecule type" value="Genomic_DNA"/>
</dbReference>
<evidence type="ECO:0000256" key="2">
    <source>
        <dbReference type="SAM" id="Phobius"/>
    </source>
</evidence>
<proteinExistence type="predicted"/>
<evidence type="ECO:0000256" key="3">
    <source>
        <dbReference type="SAM" id="SignalP"/>
    </source>
</evidence>
<evidence type="ECO:0000313" key="4">
    <source>
        <dbReference type="EMBL" id="PMD32619.1"/>
    </source>
</evidence>
<evidence type="ECO:0000256" key="1">
    <source>
        <dbReference type="SAM" id="MobiDB-lite"/>
    </source>
</evidence>
<keyword evidence="2" id="KW-0812">Transmembrane</keyword>
<feature type="region of interest" description="Disordered" evidence="1">
    <location>
        <begin position="170"/>
        <end position="216"/>
    </location>
</feature>
<evidence type="ECO:0000313" key="5">
    <source>
        <dbReference type="Proteomes" id="UP000235786"/>
    </source>
</evidence>
<name>A0A2J6R2B7_HYAVF</name>